<dbReference type="Proteomes" id="UP000829398">
    <property type="component" value="Chromosome 4"/>
</dbReference>
<evidence type="ECO:0000313" key="2">
    <source>
        <dbReference type="Proteomes" id="UP000829398"/>
    </source>
</evidence>
<proteinExistence type="predicted"/>
<accession>A0ACB8L5Q6</accession>
<evidence type="ECO:0000313" key="1">
    <source>
        <dbReference type="EMBL" id="KAH9768696.1"/>
    </source>
</evidence>
<comment type="caution">
    <text evidence="1">The sequence shown here is derived from an EMBL/GenBank/DDBJ whole genome shotgun (WGS) entry which is preliminary data.</text>
</comment>
<organism evidence="1 2">
    <name type="scientific">Citrus sinensis</name>
    <name type="common">Sweet orange</name>
    <name type="synonym">Citrus aurantium var. sinensis</name>
    <dbReference type="NCBI Taxonomy" id="2711"/>
    <lineage>
        <taxon>Eukaryota</taxon>
        <taxon>Viridiplantae</taxon>
        <taxon>Streptophyta</taxon>
        <taxon>Embryophyta</taxon>
        <taxon>Tracheophyta</taxon>
        <taxon>Spermatophyta</taxon>
        <taxon>Magnoliopsida</taxon>
        <taxon>eudicotyledons</taxon>
        <taxon>Gunneridae</taxon>
        <taxon>Pentapetalae</taxon>
        <taxon>rosids</taxon>
        <taxon>malvids</taxon>
        <taxon>Sapindales</taxon>
        <taxon>Rutaceae</taxon>
        <taxon>Aurantioideae</taxon>
        <taxon>Citrus</taxon>
    </lineage>
</organism>
<keyword evidence="2" id="KW-1185">Reference proteome</keyword>
<name>A0ACB8L5Q6_CITSI</name>
<protein>
    <submittedName>
        <fullName evidence="1">Uncharacterized protein</fullName>
    </submittedName>
</protein>
<dbReference type="EMBL" id="CM039173">
    <property type="protein sequence ID" value="KAH9768696.1"/>
    <property type="molecule type" value="Genomic_DNA"/>
</dbReference>
<gene>
    <name evidence="1" type="ORF">KPL71_011698</name>
</gene>
<reference evidence="2" key="1">
    <citation type="journal article" date="2023" name="Hortic. Res.">
        <title>A chromosome-level phased genome enabling allele-level studies in sweet orange: a case study on citrus Huanglongbing tolerance.</title>
        <authorList>
            <person name="Wu B."/>
            <person name="Yu Q."/>
            <person name="Deng Z."/>
            <person name="Duan Y."/>
            <person name="Luo F."/>
            <person name="Gmitter F. Jr."/>
        </authorList>
    </citation>
    <scope>NUCLEOTIDE SEQUENCE [LARGE SCALE GENOMIC DNA]</scope>
    <source>
        <strain evidence="2">cv. Valencia</strain>
    </source>
</reference>
<sequence>MEFKFREIDDRTTPYRSSPSPSSQSSSYLSDQALRGNYSMDPNFLNNPRHFYTIQREIEKQIIRHEIITHEIITAEVERRRLLEEEVRRELMIEREMAMYRAREMGLSIDDRFSMQLHTSYPLMHQSNNCWLEDRFPFPWNPSMGFEHNGLPPNFLPHFSNGPWSGLEVNKKDKLIMLGRCIQRFSADRKFQKKVVTMQCLLIEGDKFVGEYIWTHYLDLVPNISAFGYLCWSSSQVQFAWSTQVDERVVQLLTMRANANPKPDTSVCGSKQKAATPPAGSGELPSTSSNKSKEWSCVLCQVSATTERDLDVHLQGKKHKAKEKLLRDLKMCINSTSKKATESRDSADQEMKPNVEDESVKANKTVVGLDQKLEGGQTLQVKPNSNPCGSDQKTATPPAGSGELPLTNSNKPKEWSCALCQVSAPTERGLDEHLQGRKHKAKVAGLLRDKKRCSNSIPSTSKKSTESRDGVGQEMKTKIQEESVNQKVEGGLDEHPQGKKQKAKEEELLGAQKWIKKSTESRDSAGQEMKTKVEEESAKANRTVVGLDQKEEGCQAQQVKPYPNLCGSKQEAATLPAGSGELPLTSSKKPTDWSCALCQFSTTSKRDLDEHLQGKKHEAKEEGLLGDQKMCSNSTSRNSTESRDSAGEEIKATVEEESVKANKTVVGLDQKVEGGLDEHLQGKEHKAKEAELIGAQTTSSSSTSKESGKTIRPESGFRPESAGQAIKAKVEEESVKAIKTVVGLDQKVEGEEDSENKNEELPKKDLNANTRKTTNGIPTAETMKRKLPLRENFEFWCEVCQVGTHSAVVMEGHKRGKKHMARSNEYRKNNEAVPLTTSTTIVTPSEPTENVEGEAVVVEESNEETRDRVIEKAEDEEVVVYRGR</sequence>